<evidence type="ECO:0000313" key="1">
    <source>
        <dbReference type="EMBL" id="TFK60226.1"/>
    </source>
</evidence>
<reference evidence="1 2" key="1">
    <citation type="journal article" date="2019" name="Nat. Ecol. Evol.">
        <title>Megaphylogeny resolves global patterns of mushroom evolution.</title>
        <authorList>
            <person name="Varga T."/>
            <person name="Krizsan K."/>
            <person name="Foldi C."/>
            <person name="Dima B."/>
            <person name="Sanchez-Garcia M."/>
            <person name="Sanchez-Ramirez S."/>
            <person name="Szollosi G.J."/>
            <person name="Szarkandi J.G."/>
            <person name="Papp V."/>
            <person name="Albert L."/>
            <person name="Andreopoulos W."/>
            <person name="Angelini C."/>
            <person name="Antonin V."/>
            <person name="Barry K.W."/>
            <person name="Bougher N.L."/>
            <person name="Buchanan P."/>
            <person name="Buyck B."/>
            <person name="Bense V."/>
            <person name="Catcheside P."/>
            <person name="Chovatia M."/>
            <person name="Cooper J."/>
            <person name="Damon W."/>
            <person name="Desjardin D."/>
            <person name="Finy P."/>
            <person name="Geml J."/>
            <person name="Haridas S."/>
            <person name="Hughes K."/>
            <person name="Justo A."/>
            <person name="Karasinski D."/>
            <person name="Kautmanova I."/>
            <person name="Kiss B."/>
            <person name="Kocsube S."/>
            <person name="Kotiranta H."/>
            <person name="LaButti K.M."/>
            <person name="Lechner B.E."/>
            <person name="Liimatainen K."/>
            <person name="Lipzen A."/>
            <person name="Lukacs Z."/>
            <person name="Mihaltcheva S."/>
            <person name="Morgado L.N."/>
            <person name="Niskanen T."/>
            <person name="Noordeloos M.E."/>
            <person name="Ohm R.A."/>
            <person name="Ortiz-Santana B."/>
            <person name="Ovrebo C."/>
            <person name="Racz N."/>
            <person name="Riley R."/>
            <person name="Savchenko A."/>
            <person name="Shiryaev A."/>
            <person name="Soop K."/>
            <person name="Spirin V."/>
            <person name="Szebenyi C."/>
            <person name="Tomsovsky M."/>
            <person name="Tulloss R.E."/>
            <person name="Uehling J."/>
            <person name="Grigoriev I.V."/>
            <person name="Vagvolgyi C."/>
            <person name="Papp T."/>
            <person name="Martin F.M."/>
            <person name="Miettinen O."/>
            <person name="Hibbett D.S."/>
            <person name="Nagy L.G."/>
        </authorList>
    </citation>
    <scope>NUCLEOTIDE SEQUENCE [LARGE SCALE GENOMIC DNA]</scope>
    <source>
        <strain evidence="1 2">NL-1719</strain>
    </source>
</reference>
<gene>
    <name evidence="1" type="ORF">BDN72DRAFT_905154</name>
</gene>
<name>A0ACD3A3J4_9AGAR</name>
<sequence length="320" mass="36355">MSSSTKQPYNMNPIYHIAEALVEYVKSQASSEATYLHKLAMMDNWQHELQLSYNDNPMSWRLMKSSVEGDNTSTDEIVFTIQGFIIEKSLPPVRTAPRLLDTQPYLLEQRISISGLNTPTFERSVSALLDLFPVLVRQFPDGQFDSFQFGNCPVTDGRVVSFSNRYFTRKKDAPGLTPAPFPTQVDPLGILKGKLSSALIHTQENDVEYYIQLTDSDGTKKFRSTSPQTFRIGDLVKVQFSLVVFQKLRSLPTFRMILKQLLSNPAYPLTPVKRSKRRVGYEIEQPSSPEKHVCFDDEEMEEAEHDSSINKLQNMSLGPS</sequence>
<proteinExistence type="predicted"/>
<organism evidence="1 2">
    <name type="scientific">Pluteus cervinus</name>
    <dbReference type="NCBI Taxonomy" id="181527"/>
    <lineage>
        <taxon>Eukaryota</taxon>
        <taxon>Fungi</taxon>
        <taxon>Dikarya</taxon>
        <taxon>Basidiomycota</taxon>
        <taxon>Agaricomycotina</taxon>
        <taxon>Agaricomycetes</taxon>
        <taxon>Agaricomycetidae</taxon>
        <taxon>Agaricales</taxon>
        <taxon>Pluteineae</taxon>
        <taxon>Pluteaceae</taxon>
        <taxon>Pluteus</taxon>
    </lineage>
</organism>
<protein>
    <submittedName>
        <fullName evidence="1">Uncharacterized protein</fullName>
    </submittedName>
</protein>
<dbReference type="Proteomes" id="UP000308600">
    <property type="component" value="Unassembled WGS sequence"/>
</dbReference>
<keyword evidence="2" id="KW-1185">Reference proteome</keyword>
<dbReference type="EMBL" id="ML208809">
    <property type="protein sequence ID" value="TFK60226.1"/>
    <property type="molecule type" value="Genomic_DNA"/>
</dbReference>
<evidence type="ECO:0000313" key="2">
    <source>
        <dbReference type="Proteomes" id="UP000308600"/>
    </source>
</evidence>
<accession>A0ACD3A3J4</accession>